<organism evidence="1">
    <name type="scientific">Lepeophtheirus salmonis</name>
    <name type="common">Salmon louse</name>
    <name type="synonym">Caligus salmonis</name>
    <dbReference type="NCBI Taxonomy" id="72036"/>
    <lineage>
        <taxon>Eukaryota</taxon>
        <taxon>Metazoa</taxon>
        <taxon>Ecdysozoa</taxon>
        <taxon>Arthropoda</taxon>
        <taxon>Crustacea</taxon>
        <taxon>Multicrustacea</taxon>
        <taxon>Hexanauplia</taxon>
        <taxon>Copepoda</taxon>
        <taxon>Siphonostomatoida</taxon>
        <taxon>Caligidae</taxon>
        <taxon>Lepeophtheirus</taxon>
    </lineage>
</organism>
<proteinExistence type="predicted"/>
<name>A0A0K2TBV4_LEPSM</name>
<reference evidence="1" key="1">
    <citation type="submission" date="2014-05" db="EMBL/GenBank/DDBJ databases">
        <authorList>
            <person name="Chronopoulou M."/>
        </authorList>
    </citation>
    <scope>NUCLEOTIDE SEQUENCE</scope>
    <source>
        <tissue evidence="1">Whole organism</tissue>
    </source>
</reference>
<dbReference type="AlphaFoldDB" id="A0A0K2TBV4"/>
<dbReference type="EMBL" id="HACA01006122">
    <property type="protein sequence ID" value="CDW23483.1"/>
    <property type="molecule type" value="Transcribed_RNA"/>
</dbReference>
<evidence type="ECO:0000313" key="1">
    <source>
        <dbReference type="EMBL" id="CDW23483.1"/>
    </source>
</evidence>
<sequence>MELSHHLKKYYILISTHILLNISEELVVIYSEQTLFIFLYNDHSNTYYHFLSYIDMIDKLIRSFFFLHKTK</sequence>
<protein>
    <submittedName>
        <fullName evidence="1">Uncharacterized protein</fullName>
    </submittedName>
</protein>
<accession>A0A0K2TBV4</accession>